<dbReference type="EMBL" id="CM039437">
    <property type="protein sequence ID" value="KAI4305519.1"/>
    <property type="molecule type" value="Genomic_DNA"/>
</dbReference>
<name>A0ACB9L7Z2_BAUVA</name>
<reference evidence="1 2" key="1">
    <citation type="journal article" date="2022" name="DNA Res.">
        <title>Chromosomal-level genome assembly of the orchid tree Bauhinia variegata (Leguminosae; Cercidoideae) supports the allotetraploid origin hypothesis of Bauhinia.</title>
        <authorList>
            <person name="Zhong Y."/>
            <person name="Chen Y."/>
            <person name="Zheng D."/>
            <person name="Pang J."/>
            <person name="Liu Y."/>
            <person name="Luo S."/>
            <person name="Meng S."/>
            <person name="Qian L."/>
            <person name="Wei D."/>
            <person name="Dai S."/>
            <person name="Zhou R."/>
        </authorList>
    </citation>
    <scope>NUCLEOTIDE SEQUENCE [LARGE SCALE GENOMIC DNA]</scope>
    <source>
        <strain evidence="1">BV-YZ2020</strain>
    </source>
</reference>
<sequence length="236" mass="27128">MKPLIEGAKTPDCSSSTRPGSGVPEYLKQLIQKVDEGNQIVLKKESKEKLDQWIELLRHLLPRALLKAFTVIAEKEKDITPLLDSNQENRSISLRLHFKEDEHKKSFREFFDCANIGSEPLLQDSVSTDKTKDAELVKRRVQQASNTTELVLKKVVFGVLAHDDYAKRMVEQAARKCKVKGVLYAELELQNNQSQDLVKVIGTEIFDEEEMRKYLKDKLNRRNVDIKAKLILRLVL</sequence>
<comment type="caution">
    <text evidence="1">The sequence shown here is derived from an EMBL/GenBank/DDBJ whole genome shotgun (WGS) entry which is preliminary data.</text>
</comment>
<gene>
    <name evidence="1" type="ORF">L6164_028881</name>
</gene>
<protein>
    <submittedName>
        <fullName evidence="1">Uncharacterized protein</fullName>
    </submittedName>
</protein>
<evidence type="ECO:0000313" key="1">
    <source>
        <dbReference type="EMBL" id="KAI4305519.1"/>
    </source>
</evidence>
<proteinExistence type="predicted"/>
<keyword evidence="2" id="KW-1185">Reference proteome</keyword>
<organism evidence="1 2">
    <name type="scientific">Bauhinia variegata</name>
    <name type="common">Purple orchid tree</name>
    <name type="synonym">Phanera variegata</name>
    <dbReference type="NCBI Taxonomy" id="167791"/>
    <lineage>
        <taxon>Eukaryota</taxon>
        <taxon>Viridiplantae</taxon>
        <taxon>Streptophyta</taxon>
        <taxon>Embryophyta</taxon>
        <taxon>Tracheophyta</taxon>
        <taxon>Spermatophyta</taxon>
        <taxon>Magnoliopsida</taxon>
        <taxon>eudicotyledons</taxon>
        <taxon>Gunneridae</taxon>
        <taxon>Pentapetalae</taxon>
        <taxon>rosids</taxon>
        <taxon>fabids</taxon>
        <taxon>Fabales</taxon>
        <taxon>Fabaceae</taxon>
        <taxon>Cercidoideae</taxon>
        <taxon>Cercideae</taxon>
        <taxon>Bauhiniinae</taxon>
        <taxon>Bauhinia</taxon>
    </lineage>
</organism>
<accession>A0ACB9L7Z2</accession>
<evidence type="ECO:0000313" key="2">
    <source>
        <dbReference type="Proteomes" id="UP000828941"/>
    </source>
</evidence>
<dbReference type="Proteomes" id="UP000828941">
    <property type="component" value="Chromosome 12"/>
</dbReference>